<organism evidence="3 4">
    <name type="scientific">Sinosporangium album</name>
    <dbReference type="NCBI Taxonomy" id="504805"/>
    <lineage>
        <taxon>Bacteria</taxon>
        <taxon>Bacillati</taxon>
        <taxon>Actinomycetota</taxon>
        <taxon>Actinomycetes</taxon>
        <taxon>Streptosporangiales</taxon>
        <taxon>Streptosporangiaceae</taxon>
        <taxon>Sinosporangium</taxon>
    </lineage>
</organism>
<evidence type="ECO:0000256" key="2">
    <source>
        <dbReference type="SAM" id="SignalP"/>
    </source>
</evidence>
<keyword evidence="4" id="KW-1185">Reference proteome</keyword>
<proteinExistence type="predicted"/>
<dbReference type="Proteomes" id="UP000198923">
    <property type="component" value="Unassembled WGS sequence"/>
</dbReference>
<dbReference type="Gene3D" id="2.40.128.290">
    <property type="entry name" value="Uncharacterised protein Atu4866, PF11512"/>
    <property type="match status" value="1"/>
</dbReference>
<feature type="signal peptide" evidence="2">
    <location>
        <begin position="1"/>
        <end position="21"/>
    </location>
</feature>
<dbReference type="STRING" id="504805.SAMN05421505_111121"/>
<reference evidence="3 4" key="1">
    <citation type="submission" date="2016-10" db="EMBL/GenBank/DDBJ databases">
        <authorList>
            <person name="de Groot N.N."/>
        </authorList>
    </citation>
    <scope>NUCLEOTIDE SEQUENCE [LARGE SCALE GENOMIC DNA]</scope>
    <source>
        <strain evidence="3 4">CPCC 201354</strain>
    </source>
</reference>
<dbReference type="PROSITE" id="PS51257">
    <property type="entry name" value="PROKAR_LIPOPROTEIN"/>
    <property type="match status" value="1"/>
</dbReference>
<sequence length="139" mass="14915">MTMRRRAITATAALTFALTLAACSTNEASDQGAALPSATPLPPSPTTSDSREPSVTSTSTARHPYVGMWVTADGHIRQELTADGRYDEARGTRKSAYTGSYTITGNQIDYVDDTGFTADGTFVDADTLHHGGMIFHRER</sequence>
<dbReference type="EMBL" id="FNCN01000011">
    <property type="protein sequence ID" value="SDH09937.1"/>
    <property type="molecule type" value="Genomic_DNA"/>
</dbReference>
<dbReference type="Pfam" id="PF11512">
    <property type="entry name" value="Atu4866"/>
    <property type="match status" value="1"/>
</dbReference>
<evidence type="ECO:0000313" key="4">
    <source>
        <dbReference type="Proteomes" id="UP000198923"/>
    </source>
</evidence>
<dbReference type="InterPro" id="IPR020955">
    <property type="entry name" value="Uncharacterised_Atu4866"/>
</dbReference>
<accession>A0A1G7ZMZ1</accession>
<keyword evidence="2" id="KW-0732">Signal</keyword>
<dbReference type="InterPro" id="IPR038646">
    <property type="entry name" value="Atu4866-like_sf"/>
</dbReference>
<feature type="region of interest" description="Disordered" evidence="1">
    <location>
        <begin position="30"/>
        <end position="63"/>
    </location>
</feature>
<gene>
    <name evidence="3" type="ORF">SAMN05421505_111121</name>
</gene>
<feature type="chain" id="PRO_5039672019" evidence="2">
    <location>
        <begin position="22"/>
        <end position="139"/>
    </location>
</feature>
<name>A0A1G7ZMZ1_9ACTN</name>
<dbReference type="AlphaFoldDB" id="A0A1G7ZMZ1"/>
<dbReference type="RefSeq" id="WP_218125842.1">
    <property type="nucleotide sequence ID" value="NZ_FNCN01000011.1"/>
</dbReference>
<protein>
    <submittedName>
        <fullName evidence="3">Protein Atu4866</fullName>
    </submittedName>
</protein>
<evidence type="ECO:0000313" key="3">
    <source>
        <dbReference type="EMBL" id="SDH09937.1"/>
    </source>
</evidence>
<evidence type="ECO:0000256" key="1">
    <source>
        <dbReference type="SAM" id="MobiDB-lite"/>
    </source>
</evidence>